<dbReference type="GO" id="GO:0005886">
    <property type="term" value="C:plasma membrane"/>
    <property type="evidence" value="ECO:0007669"/>
    <property type="project" value="UniProtKB-SubCell"/>
</dbReference>
<comment type="subcellular location">
    <subcellularLocation>
        <location evidence="1">Cell membrane</location>
        <topology evidence="1">Multi-pass membrane protein</topology>
    </subcellularLocation>
</comment>
<dbReference type="AlphaFoldDB" id="A0A0B7IL91"/>
<dbReference type="PANTHER" id="PTHR30294">
    <property type="entry name" value="MEMBRANE COMPONENT OF ABC TRANSPORTER YHHJ-RELATED"/>
    <property type="match status" value="1"/>
</dbReference>
<feature type="transmembrane region" description="Helical" evidence="6">
    <location>
        <begin position="298"/>
        <end position="317"/>
    </location>
</feature>
<gene>
    <name evidence="8" type="ORF">CCAN11_2490013</name>
</gene>
<evidence type="ECO:0000256" key="5">
    <source>
        <dbReference type="ARBA" id="ARBA00023136"/>
    </source>
</evidence>
<keyword evidence="4 6" id="KW-1133">Transmembrane helix</keyword>
<evidence type="ECO:0000256" key="2">
    <source>
        <dbReference type="ARBA" id="ARBA00022475"/>
    </source>
</evidence>
<keyword evidence="2" id="KW-1003">Cell membrane</keyword>
<reference evidence="9" key="1">
    <citation type="submission" date="2015-01" db="EMBL/GenBank/DDBJ databases">
        <authorList>
            <person name="MANFREDI Pablo"/>
        </authorList>
    </citation>
    <scope>NUCLEOTIDE SEQUENCE [LARGE SCALE GENOMIC DNA]</scope>
    <source>
        <strain evidence="9">Cc11</strain>
    </source>
</reference>
<accession>A0A0B7IL91</accession>
<feature type="transmembrane region" description="Helical" evidence="6">
    <location>
        <begin position="267"/>
        <end position="291"/>
    </location>
</feature>
<evidence type="ECO:0000256" key="4">
    <source>
        <dbReference type="ARBA" id="ARBA00022989"/>
    </source>
</evidence>
<evidence type="ECO:0000256" key="3">
    <source>
        <dbReference type="ARBA" id="ARBA00022692"/>
    </source>
</evidence>
<dbReference type="PANTHER" id="PTHR30294:SF47">
    <property type="entry name" value="INNER MEMBRANE TRANSPORT PERMEASE YHHJ"/>
    <property type="match status" value="1"/>
</dbReference>
<dbReference type="InterPro" id="IPR051449">
    <property type="entry name" value="ABC-2_transporter_component"/>
</dbReference>
<evidence type="ECO:0000259" key="7">
    <source>
        <dbReference type="Pfam" id="PF12698"/>
    </source>
</evidence>
<evidence type="ECO:0000256" key="6">
    <source>
        <dbReference type="SAM" id="Phobius"/>
    </source>
</evidence>
<feature type="transmembrane region" description="Helical" evidence="6">
    <location>
        <begin position="23"/>
        <end position="41"/>
    </location>
</feature>
<dbReference type="Gene3D" id="3.40.1710.10">
    <property type="entry name" value="abc type-2 transporter like domain"/>
    <property type="match status" value="1"/>
</dbReference>
<dbReference type="RefSeq" id="WP_041987993.1">
    <property type="nucleotide sequence ID" value="NZ_BQMG01000029.1"/>
</dbReference>
<name>A0A0B7IL91_9FLAO</name>
<dbReference type="InterPro" id="IPR013525">
    <property type="entry name" value="ABC2_TM"/>
</dbReference>
<feature type="transmembrane region" description="Helical" evidence="6">
    <location>
        <begin position="350"/>
        <end position="373"/>
    </location>
</feature>
<organism evidence="8 9">
    <name type="scientific">Capnocytophaga canimorsus</name>
    <dbReference type="NCBI Taxonomy" id="28188"/>
    <lineage>
        <taxon>Bacteria</taxon>
        <taxon>Pseudomonadati</taxon>
        <taxon>Bacteroidota</taxon>
        <taxon>Flavobacteriia</taxon>
        <taxon>Flavobacteriales</taxon>
        <taxon>Flavobacteriaceae</taxon>
        <taxon>Capnocytophaga</taxon>
    </lineage>
</organism>
<dbReference type="GO" id="GO:0140359">
    <property type="term" value="F:ABC-type transporter activity"/>
    <property type="evidence" value="ECO:0007669"/>
    <property type="project" value="InterPro"/>
</dbReference>
<evidence type="ECO:0000313" key="8">
    <source>
        <dbReference type="EMBL" id="CEN52671.1"/>
    </source>
</evidence>
<dbReference type="Proteomes" id="UP000039370">
    <property type="component" value="Unassembled WGS sequence"/>
</dbReference>
<dbReference type="EMBL" id="CDOK01000167">
    <property type="protein sequence ID" value="CEN52671.1"/>
    <property type="molecule type" value="Genomic_DNA"/>
</dbReference>
<feature type="domain" description="ABC-2 type transporter transmembrane" evidence="7">
    <location>
        <begin position="23"/>
        <end position="371"/>
    </location>
</feature>
<proteinExistence type="predicted"/>
<dbReference type="Pfam" id="PF12698">
    <property type="entry name" value="ABC2_membrane_3"/>
    <property type="match status" value="1"/>
</dbReference>
<sequence>MKSNFLSVFKYEIKGLLLSPKRLFYVLVFPLMLFGFLSALFHQGVPRDLPMALLDEDQSQLSAQLIRALDATPSMKMSVNVTDEHQAQKLIQQQKVYGFVRIPKEFQSKILQGKGQEVICYTNNQFILTAGLIQKDFQVVIGMFSAGISVKQKTQKGVQMQKALSEAQPVRVDEHALFNPFSNNAFYLLTALFPMMLQMIVIMITMYVLGVDFKYNQGKRWLHRAGGNHKVALLGKVLPYTLVLFFVAWCMNFLLFKWIGTPLQVSMLSVMIISFLLVLVYQVIGFLLISFIPDFRGALTIGSGFTAIAFSFAAYTFPIEGLPTSMQLLADIFPFTHFTEYFVNRAVKGIPFIFTWKPLLVLTGYLLLLVMAYPRFVKRIEKGGYEKN</sequence>
<evidence type="ECO:0000313" key="9">
    <source>
        <dbReference type="Proteomes" id="UP000039370"/>
    </source>
</evidence>
<keyword evidence="5 6" id="KW-0472">Membrane</keyword>
<protein>
    <recommendedName>
        <fullName evidence="7">ABC-2 type transporter transmembrane domain-containing protein</fullName>
    </recommendedName>
</protein>
<keyword evidence="3 6" id="KW-0812">Transmembrane</keyword>
<feature type="transmembrane region" description="Helical" evidence="6">
    <location>
        <begin position="185"/>
        <end position="210"/>
    </location>
</feature>
<evidence type="ECO:0000256" key="1">
    <source>
        <dbReference type="ARBA" id="ARBA00004651"/>
    </source>
</evidence>
<feature type="transmembrane region" description="Helical" evidence="6">
    <location>
        <begin position="231"/>
        <end position="255"/>
    </location>
</feature>